<comment type="caution">
    <text evidence="1">The sequence shown here is derived from an EMBL/GenBank/DDBJ whole genome shotgun (WGS) entry which is preliminary data.</text>
</comment>
<reference evidence="1 2" key="1">
    <citation type="submission" date="2018-11" db="EMBL/GenBank/DDBJ databases">
        <title>Genome assembly of Steccherinum ochraceum LE-BIN_3174, the white-rot fungus of the Steccherinaceae family (The Residual Polyporoid clade, Polyporales, Basidiomycota).</title>
        <authorList>
            <person name="Fedorova T.V."/>
            <person name="Glazunova O.A."/>
            <person name="Landesman E.O."/>
            <person name="Moiseenko K.V."/>
            <person name="Psurtseva N.V."/>
            <person name="Savinova O.S."/>
            <person name="Shakhova N.V."/>
            <person name="Tyazhelova T.V."/>
            <person name="Vasina D.V."/>
        </authorList>
    </citation>
    <scope>NUCLEOTIDE SEQUENCE [LARGE SCALE GENOMIC DNA]</scope>
    <source>
        <strain evidence="1 2">LE-BIN_3174</strain>
    </source>
</reference>
<protein>
    <submittedName>
        <fullName evidence="1">Uncharacterized protein</fullName>
    </submittedName>
</protein>
<evidence type="ECO:0000313" key="1">
    <source>
        <dbReference type="EMBL" id="TCD67195.1"/>
    </source>
</evidence>
<accession>A0A4R0RME8</accession>
<dbReference type="OrthoDB" id="2717443at2759"/>
<keyword evidence="2" id="KW-1185">Reference proteome</keyword>
<evidence type="ECO:0000313" key="2">
    <source>
        <dbReference type="Proteomes" id="UP000292702"/>
    </source>
</evidence>
<name>A0A4R0RME8_9APHY</name>
<sequence>MLSLVRARIPSITLWTTLETGLIGFVAYQWSKPSEFQTPLKSAIPAGHIGAVRFHRHHQPATGGRFYAPAL</sequence>
<gene>
    <name evidence="1" type="ORF">EIP91_000422</name>
</gene>
<proteinExistence type="predicted"/>
<dbReference type="EMBL" id="RWJN01000107">
    <property type="protein sequence ID" value="TCD67195.1"/>
    <property type="molecule type" value="Genomic_DNA"/>
</dbReference>
<dbReference type="Proteomes" id="UP000292702">
    <property type="component" value="Unassembled WGS sequence"/>
</dbReference>
<organism evidence="1 2">
    <name type="scientific">Steccherinum ochraceum</name>
    <dbReference type="NCBI Taxonomy" id="92696"/>
    <lineage>
        <taxon>Eukaryota</taxon>
        <taxon>Fungi</taxon>
        <taxon>Dikarya</taxon>
        <taxon>Basidiomycota</taxon>
        <taxon>Agaricomycotina</taxon>
        <taxon>Agaricomycetes</taxon>
        <taxon>Polyporales</taxon>
        <taxon>Steccherinaceae</taxon>
        <taxon>Steccherinum</taxon>
    </lineage>
</organism>
<dbReference type="AlphaFoldDB" id="A0A4R0RME8"/>